<evidence type="ECO:0000313" key="3">
    <source>
        <dbReference type="Proteomes" id="UP000218209"/>
    </source>
</evidence>
<feature type="compositionally biased region" description="Low complexity" evidence="1">
    <location>
        <begin position="188"/>
        <end position="203"/>
    </location>
</feature>
<feature type="region of interest" description="Disordered" evidence="1">
    <location>
        <begin position="172"/>
        <end position="203"/>
    </location>
</feature>
<evidence type="ECO:0000313" key="2">
    <source>
        <dbReference type="EMBL" id="OSX81003.1"/>
    </source>
</evidence>
<dbReference type="Proteomes" id="UP000218209">
    <property type="component" value="Unassembled WGS sequence"/>
</dbReference>
<protein>
    <recommendedName>
        <fullName evidence="4">F-box domain-containing protein</fullName>
    </recommendedName>
</protein>
<keyword evidence="3" id="KW-1185">Reference proteome</keyword>
<evidence type="ECO:0008006" key="4">
    <source>
        <dbReference type="Google" id="ProtNLM"/>
    </source>
</evidence>
<sequence>MSRMGSPPLPPPLPPLTLNDLPDDMLDCVAAAAPALTVLALSATSRRLRRAATTALGPSTTVTVTPAGVYHNLCPWGVPVPEALLSHHAHPADGDGAPPADVVACRAGPAPASSAAAAALVAALARRRTSDVDLWGTCDCAGGVGWGPPRRSRRPCRACRCGGWRSIRRRLRRSSRRAGGGGGGGGAAQPPRGDPAAAGGASASGSAAAAPAATAVTAAGGGAGGASTSAGAATEPPPAPAPAVAAAVPAGGGGRALLPPTLEWLSVDTRCGGCPYAPAGVPPRGVPAALFHPLPSLLSLVMRAGELDGGTLRRLAAAFPSLRSLSLTGDVTSAADAGGAGAFSHLALPALPALAHLDLDLCHCPPAADVAALYAGRELASLAPAYDGGDMAPVIADVAAVAALPRTLTVRVPDTAVDVSPLAAHPRADTLVALRMCLVGEVTAAVGCLAAFASLADVTLDVYSVDGLSRWPPLPALTALTVVQSDGAAADALVDAITSCPTAAATLRRLTIVANRPLAGGTLRGLGRLGALRHVRLAVREADASAGAGERAAYERQVWQAVAPPVAVAVTWSDEGVGWD</sequence>
<feature type="region of interest" description="Disordered" evidence="1">
    <location>
        <begin position="218"/>
        <end position="246"/>
    </location>
</feature>
<dbReference type="EMBL" id="KV918766">
    <property type="protein sequence ID" value="OSX81003.1"/>
    <property type="molecule type" value="Genomic_DNA"/>
</dbReference>
<evidence type="ECO:0000256" key="1">
    <source>
        <dbReference type="SAM" id="MobiDB-lite"/>
    </source>
</evidence>
<accession>A0A1X6PK03</accession>
<gene>
    <name evidence="2" type="ORF">BU14_0027s0029</name>
</gene>
<name>A0A1X6PK03_PORUM</name>
<organism evidence="2 3">
    <name type="scientific">Porphyra umbilicalis</name>
    <name type="common">Purple laver</name>
    <name type="synonym">Red alga</name>
    <dbReference type="NCBI Taxonomy" id="2786"/>
    <lineage>
        <taxon>Eukaryota</taxon>
        <taxon>Rhodophyta</taxon>
        <taxon>Bangiophyceae</taxon>
        <taxon>Bangiales</taxon>
        <taxon>Bangiaceae</taxon>
        <taxon>Porphyra</taxon>
    </lineage>
</organism>
<feature type="compositionally biased region" description="Gly residues" evidence="1">
    <location>
        <begin position="178"/>
        <end position="187"/>
    </location>
</feature>
<dbReference type="AlphaFoldDB" id="A0A1X6PK03"/>
<reference evidence="2 3" key="1">
    <citation type="submission" date="2017-03" db="EMBL/GenBank/DDBJ databases">
        <title>WGS assembly of Porphyra umbilicalis.</title>
        <authorList>
            <person name="Brawley S.H."/>
            <person name="Blouin N.A."/>
            <person name="Ficko-Blean E."/>
            <person name="Wheeler G.L."/>
            <person name="Lohr M."/>
            <person name="Goodson H.V."/>
            <person name="Jenkins J.W."/>
            <person name="Blaby-Haas C.E."/>
            <person name="Helliwell K.E."/>
            <person name="Chan C."/>
            <person name="Marriage T."/>
            <person name="Bhattacharya D."/>
            <person name="Klein A.S."/>
            <person name="Badis Y."/>
            <person name="Brodie J."/>
            <person name="Cao Y."/>
            <person name="Collen J."/>
            <person name="Dittami S.M."/>
            <person name="Gachon C.M."/>
            <person name="Green B.R."/>
            <person name="Karpowicz S."/>
            <person name="Kim J.W."/>
            <person name="Kudahl U."/>
            <person name="Lin S."/>
            <person name="Michel G."/>
            <person name="Mittag M."/>
            <person name="Olson B.J."/>
            <person name="Pangilinan J."/>
            <person name="Peng Y."/>
            <person name="Qiu H."/>
            <person name="Shu S."/>
            <person name="Singer J.T."/>
            <person name="Smith A.G."/>
            <person name="Sprecher B.N."/>
            <person name="Wagner V."/>
            <person name="Wang W."/>
            <person name="Wang Z.-Y."/>
            <person name="Yan J."/>
            <person name="Yarish C."/>
            <person name="Zoeuner-Riek S."/>
            <person name="Zhuang Y."/>
            <person name="Zou Y."/>
            <person name="Lindquist E.A."/>
            <person name="Grimwood J."/>
            <person name="Barry K."/>
            <person name="Rokhsar D.S."/>
            <person name="Schmutz J."/>
            <person name="Stiller J.W."/>
            <person name="Grossman A.R."/>
            <person name="Prochnik S.E."/>
        </authorList>
    </citation>
    <scope>NUCLEOTIDE SEQUENCE [LARGE SCALE GENOMIC DNA]</scope>
    <source>
        <strain evidence="2">4086291</strain>
    </source>
</reference>
<proteinExistence type="predicted"/>